<keyword evidence="2 9" id="KW-0378">Hydrolase</keyword>
<organism evidence="12 13">
    <name type="scientific">Abditibacterium utsteinense</name>
    <dbReference type="NCBI Taxonomy" id="1960156"/>
    <lineage>
        <taxon>Bacteria</taxon>
        <taxon>Pseudomonadati</taxon>
        <taxon>Abditibacteriota</taxon>
        <taxon>Abditibacteriia</taxon>
        <taxon>Abditibacteriales</taxon>
        <taxon>Abditibacteriaceae</taxon>
        <taxon>Abditibacterium</taxon>
    </lineage>
</organism>
<evidence type="ECO:0000259" key="10">
    <source>
        <dbReference type="PROSITE" id="PS51198"/>
    </source>
</evidence>
<dbReference type="InterPro" id="IPR014016">
    <property type="entry name" value="UvrD-like_ATP-bd"/>
</dbReference>
<dbReference type="SUPFAM" id="SSF52540">
    <property type="entry name" value="P-loop containing nucleoside triphosphate hydrolases"/>
    <property type="match status" value="1"/>
</dbReference>
<evidence type="ECO:0000256" key="7">
    <source>
        <dbReference type="ARBA" id="ARBA00034808"/>
    </source>
</evidence>
<evidence type="ECO:0000256" key="1">
    <source>
        <dbReference type="ARBA" id="ARBA00022741"/>
    </source>
</evidence>
<dbReference type="GO" id="GO:0000725">
    <property type="term" value="P:recombinational repair"/>
    <property type="evidence" value="ECO:0007669"/>
    <property type="project" value="TreeGrafter"/>
</dbReference>
<evidence type="ECO:0000256" key="8">
    <source>
        <dbReference type="ARBA" id="ARBA00048988"/>
    </source>
</evidence>
<proteinExistence type="predicted"/>
<dbReference type="GO" id="GO:0005829">
    <property type="term" value="C:cytosol"/>
    <property type="evidence" value="ECO:0007669"/>
    <property type="project" value="TreeGrafter"/>
</dbReference>
<dbReference type="GO" id="GO:0043138">
    <property type="term" value="F:3'-5' DNA helicase activity"/>
    <property type="evidence" value="ECO:0007669"/>
    <property type="project" value="UniProtKB-EC"/>
</dbReference>
<evidence type="ECO:0000313" key="12">
    <source>
        <dbReference type="EMBL" id="PQV65138.1"/>
    </source>
</evidence>
<evidence type="ECO:0000256" key="3">
    <source>
        <dbReference type="ARBA" id="ARBA00022806"/>
    </source>
</evidence>
<evidence type="ECO:0000256" key="4">
    <source>
        <dbReference type="ARBA" id="ARBA00022840"/>
    </source>
</evidence>
<evidence type="ECO:0000313" key="13">
    <source>
        <dbReference type="Proteomes" id="UP000237684"/>
    </source>
</evidence>
<keyword evidence="3 9" id="KW-0347">Helicase</keyword>
<evidence type="ECO:0000259" key="11">
    <source>
        <dbReference type="PROSITE" id="PS51217"/>
    </source>
</evidence>
<dbReference type="PROSITE" id="PS51198">
    <property type="entry name" value="UVRD_HELICASE_ATP_BIND"/>
    <property type="match status" value="1"/>
</dbReference>
<dbReference type="InterPro" id="IPR027417">
    <property type="entry name" value="P-loop_NTPase"/>
</dbReference>
<dbReference type="GO" id="GO:0004527">
    <property type="term" value="F:exonuclease activity"/>
    <property type="evidence" value="ECO:0007669"/>
    <property type="project" value="UniProtKB-KW"/>
</dbReference>
<evidence type="ECO:0000256" key="5">
    <source>
        <dbReference type="ARBA" id="ARBA00023235"/>
    </source>
</evidence>
<dbReference type="GO" id="GO:0005524">
    <property type="term" value="F:ATP binding"/>
    <property type="evidence" value="ECO:0007669"/>
    <property type="project" value="UniProtKB-UniRule"/>
</dbReference>
<evidence type="ECO:0000256" key="2">
    <source>
        <dbReference type="ARBA" id="ARBA00022801"/>
    </source>
</evidence>
<dbReference type="PANTHER" id="PTHR11070:SF67">
    <property type="entry name" value="DNA 3'-5' HELICASE"/>
    <property type="match status" value="1"/>
</dbReference>
<keyword evidence="13" id="KW-1185">Reference proteome</keyword>
<dbReference type="PANTHER" id="PTHR11070">
    <property type="entry name" value="UVRD / RECB / PCRA DNA HELICASE FAMILY MEMBER"/>
    <property type="match status" value="1"/>
</dbReference>
<keyword evidence="12" id="KW-0540">Nuclease</keyword>
<dbReference type="AlphaFoldDB" id="A0A2S8SWF9"/>
<dbReference type="Gene3D" id="1.10.486.10">
    <property type="entry name" value="PCRA, domain 4"/>
    <property type="match status" value="1"/>
</dbReference>
<dbReference type="GO" id="GO:0003677">
    <property type="term" value="F:DNA binding"/>
    <property type="evidence" value="ECO:0007669"/>
    <property type="project" value="InterPro"/>
</dbReference>
<comment type="caution">
    <text evidence="12">The sequence shown here is derived from an EMBL/GenBank/DDBJ whole genome shotgun (WGS) entry which is preliminary data.</text>
</comment>
<dbReference type="FunCoup" id="A0A2S8SWF9">
    <property type="interactions" value="7"/>
</dbReference>
<dbReference type="Proteomes" id="UP000237684">
    <property type="component" value="Unassembled WGS sequence"/>
</dbReference>
<feature type="binding site" evidence="9">
    <location>
        <begin position="35"/>
        <end position="42"/>
    </location>
    <ligand>
        <name>ATP</name>
        <dbReference type="ChEBI" id="CHEBI:30616"/>
    </ligand>
</feature>
<comment type="catalytic activity">
    <reaction evidence="6">
        <text>Couples ATP hydrolysis with the unwinding of duplex DNA by translocating in the 3'-5' direction.</text>
        <dbReference type="EC" id="5.6.2.4"/>
    </reaction>
</comment>
<name>A0A2S8SWF9_9BACT</name>
<reference evidence="12 13" key="1">
    <citation type="journal article" date="2018" name="Syst. Appl. Microbiol.">
        <title>Abditibacterium utsteinense sp. nov., the first cultivated member of candidate phylum FBP, isolated from ice-free Antarctic soil samples.</title>
        <authorList>
            <person name="Tahon G."/>
            <person name="Tytgat B."/>
            <person name="Lebbe L."/>
            <person name="Carlier A."/>
            <person name="Willems A."/>
        </authorList>
    </citation>
    <scope>NUCLEOTIDE SEQUENCE [LARGE SCALE GENOMIC DNA]</scope>
    <source>
        <strain evidence="12 13">LMG 29911</strain>
    </source>
</reference>
<keyword evidence="1 9" id="KW-0547">Nucleotide-binding</keyword>
<feature type="domain" description="UvrD-like helicase ATP-binding" evidence="10">
    <location>
        <begin position="14"/>
        <end position="444"/>
    </location>
</feature>
<dbReference type="InterPro" id="IPR000212">
    <property type="entry name" value="DNA_helicase_UvrD/REP"/>
</dbReference>
<accession>A0A2S8SWF9</accession>
<evidence type="ECO:0000256" key="6">
    <source>
        <dbReference type="ARBA" id="ARBA00034617"/>
    </source>
</evidence>
<dbReference type="EC" id="5.6.2.4" evidence="7"/>
<keyword evidence="12" id="KW-0269">Exonuclease</keyword>
<sequence>MAASATPQSLQYGPQLSPQQLKVRAHGAGNQVVVAGAGTGKTETLTQRILQLLLEGDGRGPVELEQVLALTFTDKGAAEMRGRVYARLVEILRQTPRGERRTRLENLRSNFAENNRISTFDAFSFRLLSQFARHSPFPNGVEILDGGARRELRRDTTRQFWNRAELTFSEVQKTELWELLELFPSRRAALETIADLAENELEADLDALSILPAREEWSREYAELVARGAQKLWSEVEIEVARLDLAPALRAELLDKERILAGGRAGIVTAKDWSADFTKRWSPELIPGLSRVGKRLRAWRDEAKTERDESLDWQSRVAVSRVCTHALWWQRAAREWCASRGVASFSDVAAAALEMSQIPEVAARLRGSFSHILIDEFQDTNWRQWALLDVLRDKTTGNVLIVGDEKQAIFRFRGGDITVFDAVRKILLGRDTFADELTVSRRSTQQLVGWTNTVFKGVLPTPEAREAFEAPFQALHSEKENECNGLWLLRPEKWHSPEENRALEEKLEGKTAPAATSRERAGRGLARFLRALCDDGEIHKKSGADLQFPDLAEISQKIGRGESAIGIVFTSHLAKSHFETQLRALDVPFVTVKGSGFWESEPVSWALHLLQLVLDGSERAAFVGLARSALGGLSDLALLEWHLALQSDEERNLSANCDQIEGFVPSREEDARAWSFFVARLQSWRQFGRVAPFSEVLERVLEESELAFYEAGLPDFAQREANWRKILDLVRAREAAGQGGLRALLDSFESLREDDDKEADAPLPSLGSIQLMTVFAAKGLGFPMTILAQIDDAPMSRGSRLLRGKLDEKRQMAFGLEDEEGEEKQPKPWLWETLRLADAREEEAQWRRLFYVACTRAESHLMLICPEREIKNGAAWTNLCFDAQREMSEISPATSTVVESVLNSKKVAPLITQAAPALPLQRAAQSEIALREIAGERAEKFASKARAWLEKRLSQLGSEIEDLREDVPFSTPASLFGMNQSEWLVGAWEWIAPLESGEVLLLASGSDGEIAQKRAKLMTLAAKNAGFVVRETWALWPRGEQTEALRIG</sequence>
<feature type="domain" description="UvrD-like helicase C-terminal" evidence="11">
    <location>
        <begin position="504"/>
        <end position="779"/>
    </location>
</feature>
<evidence type="ECO:0000256" key="9">
    <source>
        <dbReference type="PROSITE-ProRule" id="PRU00560"/>
    </source>
</evidence>
<keyword evidence="4 9" id="KW-0067">ATP-binding</keyword>
<dbReference type="Gene3D" id="3.40.50.300">
    <property type="entry name" value="P-loop containing nucleotide triphosphate hydrolases"/>
    <property type="match status" value="3"/>
</dbReference>
<dbReference type="InParanoid" id="A0A2S8SWF9"/>
<dbReference type="Pfam" id="PF13361">
    <property type="entry name" value="UvrD_C"/>
    <property type="match status" value="1"/>
</dbReference>
<dbReference type="InterPro" id="IPR014017">
    <property type="entry name" value="DNA_helicase_UvrD-like_C"/>
</dbReference>
<comment type="catalytic activity">
    <reaction evidence="8">
        <text>ATP + H2O = ADP + phosphate + H(+)</text>
        <dbReference type="Rhea" id="RHEA:13065"/>
        <dbReference type="ChEBI" id="CHEBI:15377"/>
        <dbReference type="ChEBI" id="CHEBI:15378"/>
        <dbReference type="ChEBI" id="CHEBI:30616"/>
        <dbReference type="ChEBI" id="CHEBI:43474"/>
        <dbReference type="ChEBI" id="CHEBI:456216"/>
        <dbReference type="EC" id="5.6.2.4"/>
    </reaction>
</comment>
<gene>
    <name evidence="12" type="ORF">B1R32_102145</name>
</gene>
<dbReference type="EMBL" id="NIGF01000002">
    <property type="protein sequence ID" value="PQV65138.1"/>
    <property type="molecule type" value="Genomic_DNA"/>
</dbReference>
<protein>
    <recommendedName>
        <fullName evidence="7">DNA 3'-5' helicase</fullName>
        <ecNumber evidence="7">5.6.2.4</ecNumber>
    </recommendedName>
</protein>
<dbReference type="Pfam" id="PF00580">
    <property type="entry name" value="UvrD-helicase"/>
    <property type="match status" value="1"/>
</dbReference>
<dbReference type="GO" id="GO:0016887">
    <property type="term" value="F:ATP hydrolysis activity"/>
    <property type="evidence" value="ECO:0007669"/>
    <property type="project" value="RHEA"/>
</dbReference>
<keyword evidence="5" id="KW-0413">Isomerase</keyword>
<dbReference type="PROSITE" id="PS51217">
    <property type="entry name" value="UVRD_HELICASE_CTER"/>
    <property type="match status" value="1"/>
</dbReference>